<dbReference type="AlphaFoldDB" id="Q47GI7"/>
<dbReference type="Gene3D" id="3.30.1370.110">
    <property type="match status" value="1"/>
</dbReference>
<dbReference type="PANTHER" id="PTHR35562">
    <property type="entry name" value="DNA ENDONUCLEASE SMRA-RELATED"/>
    <property type="match status" value="1"/>
</dbReference>
<proteinExistence type="predicted"/>
<feature type="domain" description="Smr" evidence="2">
    <location>
        <begin position="167"/>
        <end position="248"/>
    </location>
</feature>
<dbReference type="eggNOG" id="COG2840">
    <property type="taxonomic scope" value="Bacteria"/>
</dbReference>
<dbReference type="SMART" id="SM00463">
    <property type="entry name" value="SMR"/>
    <property type="match status" value="1"/>
</dbReference>
<organism evidence="3">
    <name type="scientific">Dechloromonas aromatica (strain RCB)</name>
    <dbReference type="NCBI Taxonomy" id="159087"/>
    <lineage>
        <taxon>Bacteria</taxon>
        <taxon>Pseudomonadati</taxon>
        <taxon>Pseudomonadota</taxon>
        <taxon>Betaproteobacteria</taxon>
        <taxon>Rhodocyclales</taxon>
        <taxon>Azonexaceae</taxon>
        <taxon>Dechloromonas</taxon>
    </lineage>
</organism>
<dbReference type="STRING" id="159087.Daro_1292"/>
<dbReference type="InterPro" id="IPR002625">
    <property type="entry name" value="Smr_dom"/>
</dbReference>
<dbReference type="HOGENOM" id="CLU_055978_1_0_4"/>
<name>Q47GI7_DECAR</name>
<protein>
    <submittedName>
        <fullName evidence="3">Smr protein/MutS2 C-terminal</fullName>
    </submittedName>
</protein>
<evidence type="ECO:0000259" key="2">
    <source>
        <dbReference type="PROSITE" id="PS50828"/>
    </source>
</evidence>
<dbReference type="SUPFAM" id="SSF160443">
    <property type="entry name" value="SMR domain-like"/>
    <property type="match status" value="1"/>
</dbReference>
<feature type="compositionally biased region" description="Polar residues" evidence="1">
    <location>
        <begin position="64"/>
        <end position="73"/>
    </location>
</feature>
<reference evidence="3" key="1">
    <citation type="submission" date="2005-08" db="EMBL/GenBank/DDBJ databases">
        <title>Complete sequence of Dechloromonas aromatica RCB.</title>
        <authorList>
            <person name="Salinero K.K."/>
            <person name="Copeland A."/>
            <person name="Lucas S."/>
            <person name="Lapidus A."/>
            <person name="Barry K."/>
            <person name="Detter J.C."/>
            <person name="Glavina T."/>
            <person name="Hammon N."/>
            <person name="Israni S."/>
            <person name="Pitluck S."/>
            <person name="Di Bartolo G."/>
            <person name="Trong S."/>
            <person name="Schmutz J."/>
            <person name="Larimer F."/>
            <person name="Land M."/>
            <person name="Ivanova N."/>
            <person name="Richardson P."/>
        </authorList>
    </citation>
    <scope>NUCLEOTIDE SEQUENCE</scope>
    <source>
        <strain evidence="3">RCB</strain>
    </source>
</reference>
<dbReference type="PANTHER" id="PTHR35562:SF2">
    <property type="entry name" value="DNA ENDONUCLEASE SMRA-RELATED"/>
    <property type="match status" value="1"/>
</dbReference>
<dbReference type="Pfam" id="PF01713">
    <property type="entry name" value="Smr"/>
    <property type="match status" value="1"/>
</dbReference>
<dbReference type="KEGG" id="dar:Daro_1292"/>
<accession>Q47GI7</accession>
<sequence>MIDPEDLAAFQAAVADIKPLPPVNRVHLTKPPRPVSARPLASEKSPPAQKKRRNETLPAHWNSAAESPTTNPDSKLEPDLAAFRAAMAGVQPLPSPNLVQHGTCPPPPRPLQHIADEQAALHESLHGHIGLQDRLEGGDEPHHLRTGLAQNVLRDLRRGRWVVQNEIDLHGLNRDEARQLLATFLAICLHREQRCVRVVHGKGLGSPQKLSILRQLVRGWLAQREEVLAYCQAKPHDGGEGALLVLLRAPKKQRAT</sequence>
<dbReference type="InterPro" id="IPR036063">
    <property type="entry name" value="Smr_dom_sf"/>
</dbReference>
<dbReference type="PROSITE" id="PS50828">
    <property type="entry name" value="SMR"/>
    <property type="match status" value="1"/>
</dbReference>
<gene>
    <name evidence="3" type="ordered locus">Daro_1292</name>
</gene>
<feature type="region of interest" description="Disordered" evidence="1">
    <location>
        <begin position="18"/>
        <end position="76"/>
    </location>
</feature>
<evidence type="ECO:0000313" key="3">
    <source>
        <dbReference type="EMBL" id="AAZ46044.1"/>
    </source>
</evidence>
<dbReference type="EMBL" id="CP000089">
    <property type="protein sequence ID" value="AAZ46044.1"/>
    <property type="molecule type" value="Genomic_DNA"/>
</dbReference>
<evidence type="ECO:0000256" key="1">
    <source>
        <dbReference type="SAM" id="MobiDB-lite"/>
    </source>
</evidence>